<comment type="caution">
    <text evidence="1">The sequence shown here is derived from an EMBL/GenBank/DDBJ whole genome shotgun (WGS) entry which is preliminary data.</text>
</comment>
<keyword evidence="1" id="KW-0675">Receptor</keyword>
<gene>
    <name evidence="1" type="ORF">P4T90_02185</name>
</gene>
<evidence type="ECO:0000313" key="2">
    <source>
        <dbReference type="Proteomes" id="UP001341444"/>
    </source>
</evidence>
<dbReference type="NCBIfam" id="NF038310">
    <property type="entry name" value="lysogeny_AimR"/>
    <property type="match status" value="1"/>
</dbReference>
<dbReference type="EMBL" id="JARMAB010000004">
    <property type="protein sequence ID" value="MED1201894.1"/>
    <property type="molecule type" value="Genomic_DNA"/>
</dbReference>
<dbReference type="Pfam" id="PF22871">
    <property type="entry name" value="AimR"/>
    <property type="match status" value="1"/>
</dbReference>
<reference evidence="1 2" key="1">
    <citation type="submission" date="2023-03" db="EMBL/GenBank/DDBJ databases">
        <title>Bacillus Genome Sequencing.</title>
        <authorList>
            <person name="Dunlap C."/>
        </authorList>
    </citation>
    <scope>NUCLEOTIDE SEQUENCE [LARGE SCALE GENOMIC DNA]</scope>
    <source>
        <strain evidence="1 2">B-23453</strain>
    </source>
</reference>
<name>A0ABU6MBU2_9BACI</name>
<dbReference type="Proteomes" id="UP001341444">
    <property type="component" value="Unassembled WGS sequence"/>
</dbReference>
<proteinExistence type="predicted"/>
<sequence length="392" mass="45944">MHTLLYLKKCLIEEKLFKGTPLKQIAFELGLSNSYLSNFIDFVEGKPGSHEVKFDTLLKIIKRYCRNSKDIQDIIKDFSKRAAKPQNLRMLLEFADEHHDYEFLSSLINRCKKSSNRGLESISNLYELLYKRKTSQIPLKIYREQLSVLKTDSTSESDYLILILESYILYDMRSYNLLKLNIELLDSLVQKLDCEKYLLHRYHLRKEEIKMRYFLMTNQHYECNQVADAIIHSSDNERLKGSSYYSKGLSSLFSSFQESLENLGKAEAIFQKLQHTRTLEVIKHYIGLAKCIHDKATQEDLPHLTQLDRIYFAVKSGDRQLAQELYGMFLQDKDQITKENLPFLILMKGLIEKEKDILWQSYAEYIKQGELLFANLPLLELEKAGSKPFVLV</sequence>
<dbReference type="RefSeq" id="WP_066264411.1">
    <property type="nucleotide sequence ID" value="NZ_JARMAB010000004.1"/>
</dbReference>
<dbReference type="InterPro" id="IPR047705">
    <property type="entry name" value="AimR-like"/>
</dbReference>
<keyword evidence="2" id="KW-1185">Reference proteome</keyword>
<protein>
    <submittedName>
        <fullName evidence="1">AimR family lysis-lysogeny pheromone receptor</fullName>
    </submittedName>
</protein>
<accession>A0ABU6MBU2</accession>
<organism evidence="1 2">
    <name type="scientific">Heyndrickxia acidicola</name>
    <dbReference type="NCBI Taxonomy" id="209389"/>
    <lineage>
        <taxon>Bacteria</taxon>
        <taxon>Bacillati</taxon>
        <taxon>Bacillota</taxon>
        <taxon>Bacilli</taxon>
        <taxon>Bacillales</taxon>
        <taxon>Bacillaceae</taxon>
        <taxon>Heyndrickxia</taxon>
    </lineage>
</organism>
<evidence type="ECO:0000313" key="1">
    <source>
        <dbReference type="EMBL" id="MED1201894.1"/>
    </source>
</evidence>